<dbReference type="Proteomes" id="UP001501940">
    <property type="component" value="Chromosome 15"/>
</dbReference>
<evidence type="ECO:0000256" key="3">
    <source>
        <dbReference type="ARBA" id="ARBA00022448"/>
    </source>
</evidence>
<comment type="subunit">
    <text evidence="11">Interacts with MAP1LC3A, MAP1LC3B, MAP1LC3C, GABARAP, GABARAPL1, GABARAPL2. Interacts with VPS29 and VPS35; indicative for an association with retromer CSC subcomplex. MAP1LC3A and VPS29 compete for binding to TBC1D5. Interacts with AP2M1; indicative for an association with the AP2 complex. Interacts with ULK1 and ATG13 (phosphorylated); indicative for an association with the activated ULK1-ATG13-FIP200 complex. Interacts with ATG9A; the interactions seems to be restricted to the AP2-clathrin-associated fraction of ATG9A.</text>
</comment>
<feature type="region of interest" description="Disordered" evidence="13">
    <location>
        <begin position="695"/>
        <end position="771"/>
    </location>
</feature>
<feature type="compositionally biased region" description="Low complexity" evidence="13">
    <location>
        <begin position="527"/>
        <end position="536"/>
    </location>
</feature>
<proteinExistence type="predicted"/>
<dbReference type="Gene3D" id="1.10.472.80">
    <property type="entry name" value="Ypt/Rab-GAP domain of gyp1p, domain 3"/>
    <property type="match status" value="1"/>
</dbReference>
<feature type="compositionally biased region" description="Polar residues" evidence="13">
    <location>
        <begin position="743"/>
        <end position="753"/>
    </location>
</feature>
<dbReference type="PROSITE" id="PS50086">
    <property type="entry name" value="TBC_RABGAP"/>
    <property type="match status" value="1"/>
</dbReference>
<dbReference type="PANTHER" id="PTHR22957">
    <property type="entry name" value="TBC1 DOMAIN FAMILY MEMBER GTPASE-ACTIVATING PROTEIN"/>
    <property type="match status" value="1"/>
</dbReference>
<dbReference type="Gene3D" id="1.10.8.270">
    <property type="entry name" value="putative rabgap domain of human tbc1 domain family member 14 like domains"/>
    <property type="match status" value="1"/>
</dbReference>
<evidence type="ECO:0000256" key="4">
    <source>
        <dbReference type="ARBA" id="ARBA00022468"/>
    </source>
</evidence>
<feature type="region of interest" description="Disordered" evidence="13">
    <location>
        <begin position="1"/>
        <end position="42"/>
    </location>
</feature>
<keyword evidence="3" id="KW-0813">Transport</keyword>
<name>A0AAQ5XEE0_AMPOC</name>
<dbReference type="GO" id="GO:0005776">
    <property type="term" value="C:autophagosome"/>
    <property type="evidence" value="ECO:0007669"/>
    <property type="project" value="UniProtKB-SubCell"/>
</dbReference>
<keyword evidence="7" id="KW-0653">Protein transport</keyword>
<dbReference type="GeneTree" id="ENSGT00940000157121"/>
<dbReference type="FunFam" id="1.10.8.270:FF:000011">
    <property type="entry name" value="TBC1 domain family member 5"/>
    <property type="match status" value="1"/>
</dbReference>
<protein>
    <recommendedName>
        <fullName evidence="12">TBC1 domain family member 5</fullName>
    </recommendedName>
</protein>
<sequence length="771" mass="86043">MQHPNFETPHPLQTDEQQETGFDPLNNFNKNHSRGSLDSSAHSQSQSTFLSYRKEWDDLFLNSNYLARIRQAGINGRLRSSRFRSVCWKLYLEALPEDRGQWINKTKELRAQYEKIKETHITNPRKAAGQQDLVVNNPLSQDEGSLWNKFFQDKELKGMIKQDVLRTFPEIRYFQDEDVRTKLTDILFCYARENEQLLYKQGMHELLAPIVFVLHCDHQAFQHASETASPSQMLLIDVYGKEEMLTSIPFARPQDSGPSVAIVTKVNRIQDQLVKKHDIELHMHLNRLEIAPQIYGIRWVRLLFGREFPLQDLLVVWDALFADSITLDLVDYIFVAMLLYIRDALIASNFQTCLGLLMHYPPIGDINALLQKALFLRDPKNNPRPVNYQFQQNLDYYKTRGADLMNKTRTQGRNAKAAPLNINKVSSSLLSFGRKLIAPAMSGASSGVSPINSEVHSSSSSSSSTSPASAPAPILPHPLAEPPTPVQTQTQTQTQVQVQAQNQHYRLLKSESMPVHLSKGQSSRTVSSSPSIESLSGGRGSDVSTSSPPLSATKKESFFNITRSRSHSKTMGKKDMEEDLEAQVSFLQGQINDLEAMSKYCAKMMNTHICKIQEVILQEHLEKEDEVLVSLAGLKQIKDILKGALRFNQSQLEAEENEEITIADDHYTSTAAVASSLGSEGKNWDDYILVSQDGDLQAEGGGGGGGGGRAASDRTPPIRRGRGMVRLEPEGAVGTFHDPLMAGTTSGSSSPDEGSTHSKDSDFTIVNPNDL</sequence>
<keyword evidence="9" id="KW-0472">Membrane</keyword>
<keyword evidence="6" id="KW-0967">Endosome</keyword>
<dbReference type="GO" id="GO:0010008">
    <property type="term" value="C:endosome membrane"/>
    <property type="evidence" value="ECO:0007669"/>
    <property type="project" value="UniProtKB-SubCell"/>
</dbReference>
<keyword evidence="8" id="KW-0072">Autophagy</keyword>
<evidence type="ECO:0000259" key="14">
    <source>
        <dbReference type="PROSITE" id="PS50086"/>
    </source>
</evidence>
<feature type="compositionally biased region" description="Low complexity" evidence="13">
    <location>
        <begin position="486"/>
        <end position="499"/>
    </location>
</feature>
<dbReference type="GO" id="GO:0006914">
    <property type="term" value="P:autophagy"/>
    <property type="evidence" value="ECO:0007669"/>
    <property type="project" value="UniProtKB-KW"/>
</dbReference>
<dbReference type="GO" id="GO:0005096">
    <property type="term" value="F:GTPase activator activity"/>
    <property type="evidence" value="ECO:0007669"/>
    <property type="project" value="UniProtKB-KW"/>
</dbReference>
<reference evidence="15 16" key="1">
    <citation type="submission" date="2022-01" db="EMBL/GenBank/DDBJ databases">
        <title>A chromosome-scale genome assembly of the false clownfish, Amphiprion ocellaris.</title>
        <authorList>
            <person name="Ryu T."/>
        </authorList>
    </citation>
    <scope>NUCLEOTIDE SEQUENCE [LARGE SCALE GENOMIC DNA]</scope>
</reference>
<keyword evidence="10" id="KW-0968">Cytoplasmic vesicle</keyword>
<feature type="compositionally biased region" description="Gly residues" evidence="13">
    <location>
        <begin position="699"/>
        <end position="709"/>
    </location>
</feature>
<comment type="subcellular location">
    <subcellularLocation>
        <location evidence="1">Cytoplasmic vesicle</location>
        <location evidence="1">Autophagosome</location>
    </subcellularLocation>
    <subcellularLocation>
        <location evidence="2">Endosome membrane</location>
    </subcellularLocation>
</comment>
<evidence type="ECO:0000256" key="11">
    <source>
        <dbReference type="ARBA" id="ARBA00062017"/>
    </source>
</evidence>
<evidence type="ECO:0000256" key="5">
    <source>
        <dbReference type="ARBA" id="ARBA00022553"/>
    </source>
</evidence>
<keyword evidence="16" id="KW-1185">Reference proteome</keyword>
<dbReference type="PANTHER" id="PTHR22957:SF337">
    <property type="entry name" value="TBC1 DOMAIN FAMILY MEMBER 5"/>
    <property type="match status" value="1"/>
</dbReference>
<dbReference type="SUPFAM" id="SSF47923">
    <property type="entry name" value="Ypt/Rab-GAP domain of gyp1p"/>
    <property type="match status" value="2"/>
</dbReference>
<dbReference type="InterPro" id="IPR000195">
    <property type="entry name" value="Rab-GAP-TBC_dom"/>
</dbReference>
<evidence type="ECO:0000313" key="15">
    <source>
        <dbReference type="Ensembl" id="ENSAOCP00000037996.1"/>
    </source>
</evidence>
<accession>A0AAQ5XEE0</accession>
<dbReference type="InterPro" id="IPR035969">
    <property type="entry name" value="Rab-GAP_TBC_sf"/>
</dbReference>
<evidence type="ECO:0000256" key="2">
    <source>
        <dbReference type="ARBA" id="ARBA00004608"/>
    </source>
</evidence>
<evidence type="ECO:0000256" key="12">
    <source>
        <dbReference type="ARBA" id="ARBA00072014"/>
    </source>
</evidence>
<dbReference type="Ensembl" id="ENSAOCT00000063259.1">
    <property type="protein sequence ID" value="ENSAOCP00000037996.1"/>
    <property type="gene ID" value="ENSAOCG00000001411.2"/>
</dbReference>
<dbReference type="Pfam" id="PF00566">
    <property type="entry name" value="RabGAP-TBC"/>
    <property type="match status" value="1"/>
</dbReference>
<feature type="region of interest" description="Disordered" evidence="13">
    <location>
        <begin position="443"/>
        <end position="499"/>
    </location>
</feature>
<dbReference type="GO" id="GO:0015031">
    <property type="term" value="P:protein transport"/>
    <property type="evidence" value="ECO:0007669"/>
    <property type="project" value="UniProtKB-KW"/>
</dbReference>
<organism evidence="15 16">
    <name type="scientific">Amphiprion ocellaris</name>
    <name type="common">Clown anemonefish</name>
    <dbReference type="NCBI Taxonomy" id="80972"/>
    <lineage>
        <taxon>Eukaryota</taxon>
        <taxon>Metazoa</taxon>
        <taxon>Chordata</taxon>
        <taxon>Craniata</taxon>
        <taxon>Vertebrata</taxon>
        <taxon>Euteleostomi</taxon>
        <taxon>Actinopterygii</taxon>
        <taxon>Neopterygii</taxon>
        <taxon>Teleostei</taxon>
        <taxon>Neoteleostei</taxon>
        <taxon>Acanthomorphata</taxon>
        <taxon>Ovalentaria</taxon>
        <taxon>Pomacentridae</taxon>
        <taxon>Amphiprion</taxon>
    </lineage>
</organism>
<evidence type="ECO:0000256" key="13">
    <source>
        <dbReference type="SAM" id="MobiDB-lite"/>
    </source>
</evidence>
<feature type="region of interest" description="Disordered" evidence="13">
    <location>
        <begin position="511"/>
        <end position="574"/>
    </location>
</feature>
<evidence type="ECO:0000256" key="1">
    <source>
        <dbReference type="ARBA" id="ARBA00004419"/>
    </source>
</evidence>
<evidence type="ECO:0000256" key="7">
    <source>
        <dbReference type="ARBA" id="ARBA00022927"/>
    </source>
</evidence>
<reference evidence="15" key="2">
    <citation type="submission" date="2025-08" db="UniProtKB">
        <authorList>
            <consortium name="Ensembl"/>
        </authorList>
    </citation>
    <scope>IDENTIFICATION</scope>
</reference>
<reference evidence="15" key="3">
    <citation type="submission" date="2025-09" db="UniProtKB">
        <authorList>
            <consortium name="Ensembl"/>
        </authorList>
    </citation>
    <scope>IDENTIFICATION</scope>
</reference>
<keyword evidence="4" id="KW-0343">GTPase activation</keyword>
<feature type="domain" description="Rab-GAP TBC" evidence="14">
    <location>
        <begin position="78"/>
        <end position="324"/>
    </location>
</feature>
<evidence type="ECO:0000256" key="10">
    <source>
        <dbReference type="ARBA" id="ARBA00023329"/>
    </source>
</evidence>
<dbReference type="SMART" id="SM00164">
    <property type="entry name" value="TBC"/>
    <property type="match status" value="1"/>
</dbReference>
<evidence type="ECO:0000313" key="16">
    <source>
        <dbReference type="Proteomes" id="UP001501940"/>
    </source>
</evidence>
<evidence type="ECO:0000256" key="9">
    <source>
        <dbReference type="ARBA" id="ARBA00023136"/>
    </source>
</evidence>
<dbReference type="FunFam" id="1.10.472.80:FF:000010">
    <property type="entry name" value="Putative TBC1 domain family member 5"/>
    <property type="match status" value="1"/>
</dbReference>
<evidence type="ECO:0000256" key="6">
    <source>
        <dbReference type="ARBA" id="ARBA00022753"/>
    </source>
</evidence>
<evidence type="ECO:0000256" key="8">
    <source>
        <dbReference type="ARBA" id="ARBA00023006"/>
    </source>
</evidence>
<keyword evidence="5" id="KW-0597">Phosphoprotein</keyword>
<gene>
    <name evidence="15" type="primary">TBC1D5</name>
</gene>
<feature type="compositionally biased region" description="Low complexity" evidence="13">
    <location>
        <begin position="448"/>
        <end position="472"/>
    </location>
</feature>
<feature type="compositionally biased region" description="Pro residues" evidence="13">
    <location>
        <begin position="473"/>
        <end position="485"/>
    </location>
</feature>
<dbReference type="AlphaFoldDB" id="A0AAQ5XEE0"/>